<sequence length="161" mass="17599">MDPVAPSHATAEALVVKLQQGVDSLEQLKIAADGKLLPQIPKDGKELKEWLEVGFPRWFEVNSLTTLEPVQKREPMDQADAPPSTTLLKSIVTPETSEKVLVEMAFGSHEANVSTPLPANKDTVLGGGPLVEGEFDETYREEQEAYMAKKGLKGLSTSRWA</sequence>
<comment type="caution">
    <text evidence="2">The sequence shown here is derived from an EMBL/GenBank/DDBJ whole genome shotgun (WGS) entry which is preliminary data.</text>
</comment>
<feature type="region of interest" description="Disordered" evidence="1">
    <location>
        <begin position="70"/>
        <end position="89"/>
    </location>
</feature>
<dbReference type="Proteomes" id="UP001433268">
    <property type="component" value="Unassembled WGS sequence"/>
</dbReference>
<keyword evidence="3" id="KW-1185">Reference proteome</keyword>
<name>A0ABR1X039_9PEZI</name>
<reference evidence="2 3" key="1">
    <citation type="submission" date="2023-01" db="EMBL/GenBank/DDBJ databases">
        <title>Analysis of 21 Apiospora genomes using comparative genomics revels a genus with tremendous synthesis potential of carbohydrate active enzymes and secondary metabolites.</title>
        <authorList>
            <person name="Sorensen T."/>
        </authorList>
    </citation>
    <scope>NUCLEOTIDE SEQUENCE [LARGE SCALE GENOMIC DNA]</scope>
    <source>
        <strain evidence="2 3">CBS 114990</strain>
    </source>
</reference>
<proteinExistence type="predicted"/>
<dbReference type="RefSeq" id="XP_066671629.1">
    <property type="nucleotide sequence ID" value="XM_066808011.1"/>
</dbReference>
<evidence type="ECO:0000313" key="3">
    <source>
        <dbReference type="Proteomes" id="UP001433268"/>
    </source>
</evidence>
<protein>
    <submittedName>
        <fullName evidence="2">Uncharacterized protein</fullName>
    </submittedName>
</protein>
<gene>
    <name evidence="2" type="ORF">PG997_003696</name>
</gene>
<evidence type="ECO:0000313" key="2">
    <source>
        <dbReference type="EMBL" id="KAK8088735.1"/>
    </source>
</evidence>
<dbReference type="EMBL" id="JAQQWN010000004">
    <property type="protein sequence ID" value="KAK8088735.1"/>
    <property type="molecule type" value="Genomic_DNA"/>
</dbReference>
<accession>A0ABR1X039</accession>
<organism evidence="2 3">
    <name type="scientific">Apiospora hydei</name>
    <dbReference type="NCBI Taxonomy" id="1337664"/>
    <lineage>
        <taxon>Eukaryota</taxon>
        <taxon>Fungi</taxon>
        <taxon>Dikarya</taxon>
        <taxon>Ascomycota</taxon>
        <taxon>Pezizomycotina</taxon>
        <taxon>Sordariomycetes</taxon>
        <taxon>Xylariomycetidae</taxon>
        <taxon>Amphisphaeriales</taxon>
        <taxon>Apiosporaceae</taxon>
        <taxon>Apiospora</taxon>
    </lineage>
</organism>
<dbReference type="GeneID" id="92041071"/>
<evidence type="ECO:0000256" key="1">
    <source>
        <dbReference type="SAM" id="MobiDB-lite"/>
    </source>
</evidence>